<proteinExistence type="predicted"/>
<organism evidence="1 2">
    <name type="scientific">Oceanirhabdus seepicola</name>
    <dbReference type="NCBI Taxonomy" id="2828781"/>
    <lineage>
        <taxon>Bacteria</taxon>
        <taxon>Bacillati</taxon>
        <taxon>Bacillota</taxon>
        <taxon>Clostridia</taxon>
        <taxon>Eubacteriales</taxon>
        <taxon>Clostridiaceae</taxon>
        <taxon>Oceanirhabdus</taxon>
    </lineage>
</organism>
<evidence type="ECO:0000313" key="1">
    <source>
        <dbReference type="EMBL" id="MCM1991401.1"/>
    </source>
</evidence>
<evidence type="ECO:0000313" key="2">
    <source>
        <dbReference type="Proteomes" id="UP001056429"/>
    </source>
</evidence>
<dbReference type="EMBL" id="JAGSOJ010000003">
    <property type="protein sequence ID" value="MCM1991401.1"/>
    <property type="molecule type" value="Genomic_DNA"/>
</dbReference>
<reference evidence="1" key="1">
    <citation type="journal article" date="2021" name="mSystems">
        <title>Bacteria and Archaea Synergistically Convert Glycine Betaine to Biogenic Methane in the Formosa Cold Seep of the South China Sea.</title>
        <authorList>
            <person name="Li L."/>
            <person name="Zhang W."/>
            <person name="Zhang S."/>
            <person name="Song L."/>
            <person name="Sun Q."/>
            <person name="Zhang H."/>
            <person name="Xiang H."/>
            <person name="Dong X."/>
        </authorList>
    </citation>
    <scope>NUCLEOTIDE SEQUENCE</scope>
    <source>
        <strain evidence="1">ZWT</strain>
    </source>
</reference>
<name>A0A9J6P5K1_9CLOT</name>
<dbReference type="Proteomes" id="UP001056429">
    <property type="component" value="Unassembled WGS sequence"/>
</dbReference>
<keyword evidence="2" id="KW-1185">Reference proteome</keyword>
<protein>
    <submittedName>
        <fullName evidence="1">Uncharacterized protein</fullName>
    </submittedName>
</protein>
<dbReference type="RefSeq" id="WP_250860503.1">
    <property type="nucleotide sequence ID" value="NZ_JAGSOJ010000003.1"/>
</dbReference>
<gene>
    <name evidence="1" type="ORF">KDK92_16830</name>
</gene>
<dbReference type="AlphaFoldDB" id="A0A9J6P5K1"/>
<reference evidence="1" key="2">
    <citation type="submission" date="2021-04" db="EMBL/GenBank/DDBJ databases">
        <authorList>
            <person name="Dong X."/>
        </authorList>
    </citation>
    <scope>NUCLEOTIDE SEQUENCE</scope>
    <source>
        <strain evidence="1">ZWT</strain>
    </source>
</reference>
<comment type="caution">
    <text evidence="1">The sequence shown here is derived from an EMBL/GenBank/DDBJ whole genome shotgun (WGS) entry which is preliminary data.</text>
</comment>
<accession>A0A9J6P5K1</accession>
<sequence length="60" mass="7034">MVKSFYDPKIKERGIQKGKEEVYYSDIGTVENIEKASIIELRDSKVENMDFNFFSINLIL</sequence>